<accession>A0ABR3XU73</accession>
<dbReference type="Pfam" id="PF20174">
    <property type="entry name" value="DUF6540"/>
    <property type="match status" value="1"/>
</dbReference>
<reference evidence="1 2" key="1">
    <citation type="journal article" date="2024" name="IMA Fungus">
        <title>IMA Genome - F19 : A genome assembly and annotation guide to empower mycologists, including annotated draft genome sequences of Ceratocystis pirilliformis, Diaporthe australafricana, Fusarium ophioides, Paecilomyces lecythidis, and Sporothrix stenoceras.</title>
        <authorList>
            <person name="Aylward J."/>
            <person name="Wilson A.M."/>
            <person name="Visagie C.M."/>
            <person name="Spraker J."/>
            <person name="Barnes I."/>
            <person name="Buitendag C."/>
            <person name="Ceriani C."/>
            <person name="Del Mar Angel L."/>
            <person name="du Plessis D."/>
            <person name="Fuchs T."/>
            <person name="Gasser K."/>
            <person name="Kramer D."/>
            <person name="Li W."/>
            <person name="Munsamy K."/>
            <person name="Piso A."/>
            <person name="Price J.L."/>
            <person name="Sonnekus B."/>
            <person name="Thomas C."/>
            <person name="van der Nest A."/>
            <person name="van Dijk A."/>
            <person name="van Heerden A."/>
            <person name="van Vuuren N."/>
            <person name="Yilmaz N."/>
            <person name="Duong T.A."/>
            <person name="van der Merwe N.A."/>
            <person name="Wingfield M.J."/>
            <person name="Wingfield B.D."/>
        </authorList>
    </citation>
    <scope>NUCLEOTIDE SEQUENCE [LARGE SCALE GENOMIC DNA]</scope>
    <source>
        <strain evidence="1 2">CMW 18167</strain>
    </source>
</reference>
<proteinExistence type="predicted"/>
<comment type="caution">
    <text evidence="1">The sequence shown here is derived from an EMBL/GenBank/DDBJ whole genome shotgun (WGS) entry which is preliminary data.</text>
</comment>
<dbReference type="InterPro" id="IPR046670">
    <property type="entry name" value="DUF6540"/>
</dbReference>
<evidence type="ECO:0000313" key="1">
    <source>
        <dbReference type="EMBL" id="KAL1879546.1"/>
    </source>
</evidence>
<sequence>MSREVCLLVFQQRNVPARWSMSVPKTGSAVEGKIIHVISSPFTGYGLEIKRNYDLSRTSRKYTKMVLGQVDNSHIKDVEGTENTTEIEVYDDLENEAKLVQAPVPLRWITTW</sequence>
<dbReference type="EMBL" id="JAVDPF010000010">
    <property type="protein sequence ID" value="KAL1879546.1"/>
    <property type="molecule type" value="Genomic_DNA"/>
</dbReference>
<protein>
    <submittedName>
        <fullName evidence="1">Uncharacterized protein</fullName>
    </submittedName>
</protein>
<organism evidence="1 2">
    <name type="scientific">Paecilomyces lecythidis</name>
    <dbReference type="NCBI Taxonomy" id="3004212"/>
    <lineage>
        <taxon>Eukaryota</taxon>
        <taxon>Fungi</taxon>
        <taxon>Dikarya</taxon>
        <taxon>Ascomycota</taxon>
        <taxon>Pezizomycotina</taxon>
        <taxon>Eurotiomycetes</taxon>
        <taxon>Eurotiomycetidae</taxon>
        <taxon>Eurotiales</taxon>
        <taxon>Thermoascaceae</taxon>
        <taxon>Paecilomyces</taxon>
    </lineage>
</organism>
<gene>
    <name evidence="1" type="ORF">Plec18167_004003</name>
</gene>
<evidence type="ECO:0000313" key="2">
    <source>
        <dbReference type="Proteomes" id="UP001583193"/>
    </source>
</evidence>
<keyword evidence="2" id="KW-1185">Reference proteome</keyword>
<dbReference type="Proteomes" id="UP001583193">
    <property type="component" value="Unassembled WGS sequence"/>
</dbReference>
<name>A0ABR3XU73_9EURO</name>